<feature type="signal peptide" evidence="4">
    <location>
        <begin position="1"/>
        <end position="20"/>
    </location>
</feature>
<feature type="transmembrane region" description="Helical" evidence="3">
    <location>
        <begin position="764"/>
        <end position="782"/>
    </location>
</feature>
<dbReference type="RefSeq" id="WP_116542771.1">
    <property type="nucleotide sequence ID" value="NZ_QEKI01000004.1"/>
</dbReference>
<feature type="domain" description="HTH luxR-type" evidence="5">
    <location>
        <begin position="917"/>
        <end position="974"/>
    </location>
</feature>
<accession>A0A2U1AZ54</accession>
<evidence type="ECO:0000313" key="6">
    <source>
        <dbReference type="EMBL" id="PVY41714.1"/>
    </source>
</evidence>
<dbReference type="InterPro" id="IPR000792">
    <property type="entry name" value="Tscrpt_reg_LuxR_C"/>
</dbReference>
<dbReference type="InterPro" id="IPR036388">
    <property type="entry name" value="WH-like_DNA-bd_sf"/>
</dbReference>
<keyword evidence="2" id="KW-0175">Coiled coil</keyword>
<dbReference type="InterPro" id="IPR016032">
    <property type="entry name" value="Sig_transdc_resp-reg_C-effctor"/>
</dbReference>
<evidence type="ECO:0000256" key="2">
    <source>
        <dbReference type="SAM" id="Coils"/>
    </source>
</evidence>
<dbReference type="Proteomes" id="UP000245466">
    <property type="component" value="Unassembled WGS sequence"/>
</dbReference>
<keyword evidence="3" id="KW-0812">Transmembrane</keyword>
<dbReference type="SMART" id="SM00421">
    <property type="entry name" value="HTH_LUXR"/>
    <property type="match status" value="1"/>
</dbReference>
<dbReference type="InterPro" id="IPR015943">
    <property type="entry name" value="WD40/YVTN_repeat-like_dom_sf"/>
</dbReference>
<keyword evidence="3" id="KW-1133">Transmembrane helix</keyword>
<dbReference type="InterPro" id="IPR011123">
    <property type="entry name" value="Y_Y_Y"/>
</dbReference>
<proteinExistence type="predicted"/>
<reference evidence="6 7" key="1">
    <citation type="submission" date="2018-04" db="EMBL/GenBank/DDBJ databases">
        <title>Genomic Encyclopedia of Type Strains, Phase IV (KMG-IV): sequencing the most valuable type-strain genomes for metagenomic binning, comparative biology and taxonomic classification.</title>
        <authorList>
            <person name="Goeker M."/>
        </authorList>
    </citation>
    <scope>NUCLEOTIDE SEQUENCE [LARGE SCALE GENOMIC DNA]</scope>
    <source>
        <strain evidence="6 7">DSM 100231</strain>
    </source>
</reference>
<keyword evidence="1" id="KW-0597">Phosphoprotein</keyword>
<keyword evidence="3" id="KW-0472">Membrane</keyword>
<organism evidence="6 7">
    <name type="scientific">Pontibacter virosus</name>
    <dbReference type="NCBI Taxonomy" id="1765052"/>
    <lineage>
        <taxon>Bacteria</taxon>
        <taxon>Pseudomonadati</taxon>
        <taxon>Bacteroidota</taxon>
        <taxon>Cytophagia</taxon>
        <taxon>Cytophagales</taxon>
        <taxon>Hymenobacteraceae</taxon>
        <taxon>Pontibacter</taxon>
    </lineage>
</organism>
<dbReference type="SUPFAM" id="SSF63829">
    <property type="entry name" value="Calcium-dependent phosphotriesterase"/>
    <property type="match status" value="1"/>
</dbReference>
<dbReference type="InterPro" id="IPR013783">
    <property type="entry name" value="Ig-like_fold"/>
</dbReference>
<dbReference type="Gene3D" id="1.10.10.10">
    <property type="entry name" value="Winged helix-like DNA-binding domain superfamily/Winged helix DNA-binding domain"/>
    <property type="match status" value="1"/>
</dbReference>
<evidence type="ECO:0000313" key="7">
    <source>
        <dbReference type="Proteomes" id="UP000245466"/>
    </source>
</evidence>
<dbReference type="PANTHER" id="PTHR43547:SF2">
    <property type="entry name" value="HYBRID SIGNAL TRANSDUCTION HISTIDINE KINASE C"/>
    <property type="match status" value="1"/>
</dbReference>
<protein>
    <submittedName>
        <fullName evidence="6">YXYXY domain-containing protein</fullName>
    </submittedName>
</protein>
<gene>
    <name evidence="6" type="ORF">C8E01_10485</name>
</gene>
<dbReference type="GO" id="GO:0006355">
    <property type="term" value="P:regulation of DNA-templated transcription"/>
    <property type="evidence" value="ECO:0007669"/>
    <property type="project" value="InterPro"/>
</dbReference>
<feature type="chain" id="PRO_5015469852" evidence="4">
    <location>
        <begin position="21"/>
        <end position="977"/>
    </location>
</feature>
<dbReference type="PANTHER" id="PTHR43547">
    <property type="entry name" value="TWO-COMPONENT HISTIDINE KINASE"/>
    <property type="match status" value="1"/>
</dbReference>
<comment type="caution">
    <text evidence="6">The sequence shown here is derived from an EMBL/GenBank/DDBJ whole genome shotgun (WGS) entry which is preliminary data.</text>
</comment>
<dbReference type="Gene3D" id="2.60.40.10">
    <property type="entry name" value="Immunoglobulins"/>
    <property type="match status" value="1"/>
</dbReference>
<dbReference type="GO" id="GO:0003677">
    <property type="term" value="F:DNA binding"/>
    <property type="evidence" value="ECO:0007669"/>
    <property type="project" value="InterPro"/>
</dbReference>
<dbReference type="GO" id="GO:0000155">
    <property type="term" value="F:phosphorelay sensor kinase activity"/>
    <property type="evidence" value="ECO:0007669"/>
    <property type="project" value="TreeGrafter"/>
</dbReference>
<name>A0A2U1AZ54_9BACT</name>
<keyword evidence="7" id="KW-1185">Reference proteome</keyword>
<dbReference type="SUPFAM" id="SSF46894">
    <property type="entry name" value="C-terminal effector domain of the bipartite response regulators"/>
    <property type="match status" value="1"/>
</dbReference>
<evidence type="ECO:0000256" key="4">
    <source>
        <dbReference type="SAM" id="SignalP"/>
    </source>
</evidence>
<dbReference type="Gene3D" id="2.130.10.10">
    <property type="entry name" value="YVTN repeat-like/Quinoprotein amine dehydrogenase"/>
    <property type="match status" value="3"/>
</dbReference>
<evidence type="ECO:0000256" key="1">
    <source>
        <dbReference type="ARBA" id="ARBA00022553"/>
    </source>
</evidence>
<evidence type="ECO:0000259" key="5">
    <source>
        <dbReference type="SMART" id="SM00421"/>
    </source>
</evidence>
<dbReference type="OrthoDB" id="9806995at2"/>
<sequence>MKRFAFIFLLFLFLCHSIFAQVKGEGVPYIKNYSLKEYQASPQNWAVVQDHRGIMYFGNNYGVLEFDGNHWRRLGLPNRSTVHSLAVNKEGRVYVGGQDEFGYLRPDDSGVMAYVSLKPLINSDDKSFADVWNIFTKDDEVFFCTVSGVYHFDGDSVEVYKTPYEPTGFPFYVQGRLLVPVLGQGIYELKDRRLVRIPGSEQISAYNIASILPYPGGKALILTEERGVYIYDGYNGFSQSHWPVEEFLIRNKVNTATALTEGYAIGTLLNGLVVIDMDGRPTQHLNSSKGLQNSTVRSIYQDHKENLWLALNYGIDYVEVNSPFKVFNGRLGLPGTGYASLVNQSTLYLGTSDGLFYKPIDDDENPLNPLPLKRVDNTEGQVYNLQEIGGKIILSHHNGPFELVDNKAVRLAEHRGAWLFLPLKSRPGYYICGTYHGLMLYKMIAGKLVFQNRLAGFDESSRVMEEDSEGNIWVAHGYIGLFKLKLSEDLQKVAQATFYGEKDGLPSNLGINVYKINGKLVFTGLHGVYVYNNRTDRFELYEELNKLFSPNVQVRKLVEDKEGNIWFSAGDEMGLIRKLSNGSYEVIKNVFNKLEGKLVGGFEHIAYYNNQNVLIGIDEGFVQYQPNFLQKNSLQEKFYTLIRQVEVRKQASDSLIYGGSFVNNSLIDNTQLVHSIPTLPYALNSLKFTFGAILYEGIDDVQYRYFLEGFDADWSSWGGTLQKEYTNLREGTYTFRVKARNVYNQESEEAAYTFTVAPPWYRSVWAYAIYLLLGLLLAYFIWKIMDRRVHLAKIKLQQEQEKALRLQEAQHTEEVLKAEKEIIRLNNEKLESELNHKTQELTSSALHVMQNMEAVHKVKEQLQRLMDEVNEKETRLQLRKILRAVEEEIKIENNWEQFESHFNQVHQDFLKRLSIDYPELTHKDLKMCAYLRLNLSSKDIASLLKLSLRGVETSRYRIRKKMNLEQEENLTDVIMRY</sequence>
<dbReference type="AlphaFoldDB" id="A0A2U1AZ54"/>
<dbReference type="Pfam" id="PF07495">
    <property type="entry name" value="Y_Y_Y"/>
    <property type="match status" value="1"/>
</dbReference>
<evidence type="ECO:0000256" key="3">
    <source>
        <dbReference type="SAM" id="Phobius"/>
    </source>
</evidence>
<feature type="coiled-coil region" evidence="2">
    <location>
        <begin position="789"/>
        <end position="879"/>
    </location>
</feature>
<dbReference type="EMBL" id="QEKI01000004">
    <property type="protein sequence ID" value="PVY41714.1"/>
    <property type="molecule type" value="Genomic_DNA"/>
</dbReference>
<keyword evidence="4" id="KW-0732">Signal</keyword>